<gene>
    <name evidence="13" type="ORF">ESZ48_18785</name>
</gene>
<dbReference type="Gene3D" id="2.60.40.10">
    <property type="entry name" value="Immunoglobulins"/>
    <property type="match status" value="1"/>
</dbReference>
<dbReference type="Pfam" id="PF07495">
    <property type="entry name" value="Y_Y_Y"/>
    <property type="match status" value="1"/>
</dbReference>
<dbReference type="SUPFAM" id="SSF63829">
    <property type="entry name" value="Calcium-dependent phosphotriesterase"/>
    <property type="match status" value="2"/>
</dbReference>
<keyword evidence="4" id="KW-0805">Transcription regulation</keyword>
<dbReference type="InterPro" id="IPR013783">
    <property type="entry name" value="Ig-like_fold"/>
</dbReference>
<keyword evidence="5" id="KW-0238">DNA-binding</keyword>
<dbReference type="CDD" id="cd00082">
    <property type="entry name" value="HisKA"/>
    <property type="match status" value="1"/>
</dbReference>
<dbReference type="InterPro" id="IPR036097">
    <property type="entry name" value="HisK_dim/P_sf"/>
</dbReference>
<dbReference type="PROSITE" id="PS00041">
    <property type="entry name" value="HTH_ARAC_FAMILY_1"/>
    <property type="match status" value="1"/>
</dbReference>
<dbReference type="Pfam" id="PF02518">
    <property type="entry name" value="HATPase_c"/>
    <property type="match status" value="1"/>
</dbReference>
<dbReference type="InterPro" id="IPR020449">
    <property type="entry name" value="Tscrpt_reg_AraC-type_HTH"/>
</dbReference>
<dbReference type="SMART" id="SM00388">
    <property type="entry name" value="HisKA"/>
    <property type="match status" value="1"/>
</dbReference>
<feature type="modified residue" description="4-aspartylphosphate" evidence="7">
    <location>
        <position position="1120"/>
    </location>
</feature>
<dbReference type="SUPFAM" id="SSF101898">
    <property type="entry name" value="NHL repeat"/>
    <property type="match status" value="1"/>
</dbReference>
<dbReference type="Gene3D" id="3.30.565.10">
    <property type="entry name" value="Histidine kinase-like ATPase, C-terminal domain"/>
    <property type="match status" value="1"/>
</dbReference>
<keyword evidence="9" id="KW-1133">Transmembrane helix</keyword>
<keyword evidence="9" id="KW-0472">Membrane</keyword>
<name>A0A4Q0XBX1_9FLAO</name>
<reference evidence="13 14" key="1">
    <citation type="submission" date="2019-01" db="EMBL/GenBank/DDBJ databases">
        <title>Genome sequence of the Antarctic species Gelidibacter gilvus ACAM 158(T).</title>
        <authorList>
            <person name="Bowman J.P."/>
        </authorList>
    </citation>
    <scope>NUCLEOTIDE SEQUENCE [LARGE SCALE GENOMIC DNA]</scope>
    <source>
        <strain evidence="13 14">IC158</strain>
    </source>
</reference>
<dbReference type="InterPro" id="IPR036890">
    <property type="entry name" value="HATPase_C_sf"/>
</dbReference>
<comment type="catalytic activity">
    <reaction evidence="1">
        <text>ATP + protein L-histidine = ADP + protein N-phospho-L-histidine.</text>
        <dbReference type="EC" id="2.7.13.3"/>
    </reaction>
</comment>
<dbReference type="InterPro" id="IPR003661">
    <property type="entry name" value="HisK_dim/P_dom"/>
</dbReference>
<dbReference type="SMART" id="SM00448">
    <property type="entry name" value="REC"/>
    <property type="match status" value="1"/>
</dbReference>
<dbReference type="InterPro" id="IPR003594">
    <property type="entry name" value="HATPase_dom"/>
</dbReference>
<dbReference type="PANTHER" id="PTHR43547">
    <property type="entry name" value="TWO-COMPONENT HISTIDINE KINASE"/>
    <property type="match status" value="1"/>
</dbReference>
<evidence type="ECO:0000259" key="12">
    <source>
        <dbReference type="PROSITE" id="PS50110"/>
    </source>
</evidence>
<dbReference type="EC" id="2.7.13.3" evidence="2"/>
<proteinExistence type="predicted"/>
<dbReference type="GO" id="GO:0043565">
    <property type="term" value="F:sequence-specific DNA binding"/>
    <property type="evidence" value="ECO:0007669"/>
    <property type="project" value="InterPro"/>
</dbReference>
<dbReference type="Pfam" id="PF00072">
    <property type="entry name" value="Response_reg"/>
    <property type="match status" value="1"/>
</dbReference>
<dbReference type="Gene3D" id="2.130.10.10">
    <property type="entry name" value="YVTN repeat-like/Quinoprotein amine dehydrogenase"/>
    <property type="match status" value="2"/>
</dbReference>
<dbReference type="SMART" id="SM00342">
    <property type="entry name" value="HTH_ARAC"/>
    <property type="match status" value="1"/>
</dbReference>
<dbReference type="InterPro" id="IPR018060">
    <property type="entry name" value="HTH_AraC"/>
</dbReference>
<keyword evidence="8" id="KW-0175">Coiled coil</keyword>
<dbReference type="InterPro" id="IPR009057">
    <property type="entry name" value="Homeodomain-like_sf"/>
</dbReference>
<dbReference type="PROSITE" id="PS50110">
    <property type="entry name" value="RESPONSE_REGULATORY"/>
    <property type="match status" value="1"/>
</dbReference>
<organism evidence="13 14">
    <name type="scientific">Gelidibacter gilvus</name>
    <dbReference type="NCBI Taxonomy" id="59602"/>
    <lineage>
        <taxon>Bacteria</taxon>
        <taxon>Pseudomonadati</taxon>
        <taxon>Bacteroidota</taxon>
        <taxon>Flavobacteriia</taxon>
        <taxon>Flavobacteriales</taxon>
        <taxon>Flavobacteriaceae</taxon>
        <taxon>Gelidibacter</taxon>
    </lineage>
</organism>
<dbReference type="Pfam" id="PF00512">
    <property type="entry name" value="HisKA"/>
    <property type="match status" value="1"/>
</dbReference>
<evidence type="ECO:0000256" key="8">
    <source>
        <dbReference type="SAM" id="Coils"/>
    </source>
</evidence>
<dbReference type="SUPFAM" id="SSF47384">
    <property type="entry name" value="Homodimeric domain of signal transducing histidine kinase"/>
    <property type="match status" value="1"/>
</dbReference>
<dbReference type="Pfam" id="PF12833">
    <property type="entry name" value="HTH_18"/>
    <property type="match status" value="1"/>
</dbReference>
<dbReference type="FunFam" id="1.10.287.130:FF:000045">
    <property type="entry name" value="Two-component system sensor histidine kinase/response regulator"/>
    <property type="match status" value="1"/>
</dbReference>
<evidence type="ECO:0000313" key="14">
    <source>
        <dbReference type="Proteomes" id="UP000289792"/>
    </source>
</evidence>
<dbReference type="Gene3D" id="3.40.50.2300">
    <property type="match status" value="1"/>
</dbReference>
<feature type="domain" description="HTH araC/xylS-type" evidence="10">
    <location>
        <begin position="1219"/>
        <end position="1318"/>
    </location>
</feature>
<keyword evidence="6" id="KW-0804">Transcription</keyword>
<dbReference type="SUPFAM" id="SSF46689">
    <property type="entry name" value="Homeodomain-like"/>
    <property type="match status" value="1"/>
</dbReference>
<dbReference type="PRINTS" id="PR00032">
    <property type="entry name" value="HTHARAC"/>
</dbReference>
<feature type="coiled-coil region" evidence="8">
    <location>
        <begin position="849"/>
        <end position="876"/>
    </location>
</feature>
<accession>A0A4Q0XBX1</accession>
<evidence type="ECO:0000259" key="11">
    <source>
        <dbReference type="PROSITE" id="PS50109"/>
    </source>
</evidence>
<dbReference type="OrthoDB" id="358279at2"/>
<dbReference type="PROSITE" id="PS50109">
    <property type="entry name" value="HIS_KIN"/>
    <property type="match status" value="1"/>
</dbReference>
<dbReference type="SUPFAM" id="SSF52172">
    <property type="entry name" value="CheY-like"/>
    <property type="match status" value="1"/>
</dbReference>
<dbReference type="Gene3D" id="1.10.287.130">
    <property type="match status" value="1"/>
</dbReference>
<dbReference type="SMART" id="SM00387">
    <property type="entry name" value="HATPase_c"/>
    <property type="match status" value="1"/>
</dbReference>
<evidence type="ECO:0000313" key="13">
    <source>
        <dbReference type="EMBL" id="RXJ43790.1"/>
    </source>
</evidence>
<keyword evidence="14" id="KW-1185">Reference proteome</keyword>
<dbReference type="GO" id="GO:0003700">
    <property type="term" value="F:DNA-binding transcription factor activity"/>
    <property type="evidence" value="ECO:0007669"/>
    <property type="project" value="InterPro"/>
</dbReference>
<dbReference type="PANTHER" id="PTHR43547:SF2">
    <property type="entry name" value="HYBRID SIGNAL TRANSDUCTION HISTIDINE KINASE C"/>
    <property type="match status" value="1"/>
</dbReference>
<protein>
    <recommendedName>
        <fullName evidence="2">histidine kinase</fullName>
        <ecNumber evidence="2">2.7.13.3</ecNumber>
    </recommendedName>
</protein>
<sequence length="1318" mass="150459">MKKACFLLSALFVIKSFGQSQVSFRQLSVNDGLSQNSVVSVTQDSIGYLWLATQDGLNKFDGNKFQKYNSLFVDVTKPTYSHLGKVYTDREGNIITIPISRKPQIYNKGEDNFSPFSNLEDVSTVFQDSKNNYWFGTYSSGLFKMDGFTQKLAHIIPSEKIGCIYSISEDKIGNVWLASQGKIVSVNIENNRFAPLFPDDNFKSVTNYSSILFDALGNMWLGSYGNGLWIKASKSSLFKRVPALVEEKNELPKNLNILSMHIDKKNRLWVGTFGNGLYKMNLNTYKTDHFEVKKHNPRALHHNDILSIFEDYTGTIWFGTDGAGISFYDEYLEKFNVINNAQIPEEVSIDLVRAIQVASNGDVWIGTSGKGLSRYTPKTNQWKTYSENEGGLNSNRVVSLFMDEDDDLWIGTQGDGLNIMQTDGKTKVYNKNTPIALPTETIWDIFKDASNNTWLATRDHGMLLFDKVKGVLGTYDKSHGLPSNNIRVILQGPHQTLWVGTEENGVFLFDTTTKTLIDFQKDFKIKDAHYLNKIKSLYYDNSGFLWVGTNGHGLSVFNLNDKTFYNYTTDDGLPNNVIYAVLPDIKNNLWLSSNRGITMLTPPVDFKNTPVIVNYDNYDGLATEFNTGAHFKTDNDTFYFGGLEGYYWFNPAEIQKNEVLPKTVITDFQVFQQSFPLVSNTELTYKQNTVSFTFSSLQFSLPKKNEYRYKLENHDNHWIESKNLNSVRYTNLPHGSYNFLVKSSNYDGVWNEKSDSFSFTILKPWYLTNWMFFVYSLFALILAALTYYYFKWRWKMTFNLKQEKQESERLKRLGEYKTKIYTNLAHEFRTPLTLISGPIKKQLLTSDLKSDSKNDLQLAERNIDQLLSLVNQLLELSKLESGRMALKVKQNDLGLYLKVLTESFQFLAEQNELELTATIPDIGDAWFDADSIERIVNNLFSNAVKYTSKGGSIDFHVEKTDDKRLRMTFVNDIDVIVEKDIYKIFNRFYQINEDSEGSGIGLSLVKELTTLCHGTIEASYVEATKMKFVINLPITKNAFLENEIDTSAVFQSDDSQIEIAKSNVTENTAKSIALVVDDNQDIREFVKSLLIDNFKIVEAKNGREGVEKAFKIIPDIIISDVVMPLMTGIELCEILKSDDKTSHIPIIILTGKTDDITEIAGLKTGADDYIKKPFNPKTLQIRVNNIIQNRNKIHQRFKQDNLFSPKEIAATSADEVFLGKVQIILDQHLTNPEFTSEVFSKHVGMSRMQLHRKMLAYTGLSTSHFIRSQRLKQATSVLKSSQYTINEVAYMVGFSTPSYFIKCFKEMYGLTPLEYLNK</sequence>
<evidence type="ECO:0000256" key="6">
    <source>
        <dbReference type="ARBA" id="ARBA00023163"/>
    </source>
</evidence>
<dbReference type="GO" id="GO:0000155">
    <property type="term" value="F:phosphorelay sensor kinase activity"/>
    <property type="evidence" value="ECO:0007669"/>
    <property type="project" value="InterPro"/>
</dbReference>
<feature type="domain" description="Histidine kinase" evidence="11">
    <location>
        <begin position="823"/>
        <end position="1036"/>
    </location>
</feature>
<evidence type="ECO:0000256" key="3">
    <source>
        <dbReference type="ARBA" id="ARBA00022553"/>
    </source>
</evidence>
<evidence type="ECO:0000256" key="9">
    <source>
        <dbReference type="SAM" id="Phobius"/>
    </source>
</evidence>
<evidence type="ECO:0000256" key="2">
    <source>
        <dbReference type="ARBA" id="ARBA00012438"/>
    </source>
</evidence>
<feature type="domain" description="Response regulatory" evidence="12">
    <location>
        <begin position="1072"/>
        <end position="1187"/>
    </location>
</feature>
<dbReference type="EMBL" id="SDDZ01000021">
    <property type="protein sequence ID" value="RXJ43790.1"/>
    <property type="molecule type" value="Genomic_DNA"/>
</dbReference>
<evidence type="ECO:0000256" key="1">
    <source>
        <dbReference type="ARBA" id="ARBA00000085"/>
    </source>
</evidence>
<dbReference type="InterPro" id="IPR011110">
    <property type="entry name" value="Reg_prop"/>
</dbReference>
<keyword evidence="3 7" id="KW-0597">Phosphoprotein</keyword>
<dbReference type="InterPro" id="IPR018062">
    <property type="entry name" value="HTH_AraC-typ_CS"/>
</dbReference>
<dbReference type="Proteomes" id="UP000289792">
    <property type="component" value="Unassembled WGS sequence"/>
</dbReference>
<comment type="caution">
    <text evidence="13">The sequence shown here is derived from an EMBL/GenBank/DDBJ whole genome shotgun (WGS) entry which is preliminary data.</text>
</comment>
<evidence type="ECO:0000259" key="10">
    <source>
        <dbReference type="PROSITE" id="PS01124"/>
    </source>
</evidence>
<evidence type="ECO:0000256" key="7">
    <source>
        <dbReference type="PROSITE-ProRule" id="PRU00169"/>
    </source>
</evidence>
<dbReference type="Pfam" id="PF07494">
    <property type="entry name" value="Reg_prop"/>
    <property type="match status" value="6"/>
</dbReference>
<dbReference type="SUPFAM" id="SSF55874">
    <property type="entry name" value="ATPase domain of HSP90 chaperone/DNA topoisomerase II/histidine kinase"/>
    <property type="match status" value="1"/>
</dbReference>
<evidence type="ECO:0000256" key="4">
    <source>
        <dbReference type="ARBA" id="ARBA00023015"/>
    </source>
</evidence>
<dbReference type="InterPro" id="IPR011006">
    <property type="entry name" value="CheY-like_superfamily"/>
</dbReference>
<dbReference type="InterPro" id="IPR005467">
    <property type="entry name" value="His_kinase_dom"/>
</dbReference>
<dbReference type="RefSeq" id="WP_129019048.1">
    <property type="nucleotide sequence ID" value="NZ_SDDZ01000021.1"/>
</dbReference>
<dbReference type="InterPro" id="IPR015943">
    <property type="entry name" value="WD40/YVTN_repeat-like_dom_sf"/>
</dbReference>
<dbReference type="PROSITE" id="PS01124">
    <property type="entry name" value="HTH_ARAC_FAMILY_2"/>
    <property type="match status" value="1"/>
</dbReference>
<keyword evidence="9" id="KW-0812">Transmembrane</keyword>
<dbReference type="Gene3D" id="1.10.10.60">
    <property type="entry name" value="Homeodomain-like"/>
    <property type="match status" value="1"/>
</dbReference>
<evidence type="ECO:0000256" key="5">
    <source>
        <dbReference type="ARBA" id="ARBA00023125"/>
    </source>
</evidence>
<dbReference type="InterPro" id="IPR001789">
    <property type="entry name" value="Sig_transdc_resp-reg_receiver"/>
</dbReference>
<dbReference type="InterPro" id="IPR011123">
    <property type="entry name" value="Y_Y_Y"/>
</dbReference>
<feature type="transmembrane region" description="Helical" evidence="9">
    <location>
        <begin position="770"/>
        <end position="790"/>
    </location>
</feature>